<dbReference type="InParanoid" id="F4S4E4"/>
<accession>F4S4E4</accession>
<dbReference type="HOGENOM" id="CLU_1796904_0_0_1"/>
<dbReference type="EMBL" id="GL883147">
    <property type="protein sequence ID" value="EGG00483.1"/>
    <property type="molecule type" value="Genomic_DNA"/>
</dbReference>
<evidence type="ECO:0000313" key="2">
    <source>
        <dbReference type="Proteomes" id="UP000001072"/>
    </source>
</evidence>
<gene>
    <name evidence="1" type="ORF">MELLADRAFT_111801</name>
</gene>
<dbReference type="RefSeq" id="XP_007416329.1">
    <property type="nucleotide sequence ID" value="XM_007416267.1"/>
</dbReference>
<dbReference type="KEGG" id="mlr:MELLADRAFT_111801"/>
<keyword evidence="2" id="KW-1185">Reference proteome</keyword>
<sequence>MPTIQDPWPIEYGVCVDMSKTRNITEPILVDQRSLFSCSCELIKLCPESLTSIILINQFCVPHNMLKKLVFIALLGALPITSGSLISKSTSEVNDKQVEKTSGACGNNLWHVTRYVEDLRTNASGKIGAVICGIDKKIVKIELD</sequence>
<dbReference type="GeneID" id="18924499"/>
<organism evidence="2">
    <name type="scientific">Melampsora larici-populina (strain 98AG31 / pathotype 3-4-7)</name>
    <name type="common">Poplar leaf rust fungus</name>
    <dbReference type="NCBI Taxonomy" id="747676"/>
    <lineage>
        <taxon>Eukaryota</taxon>
        <taxon>Fungi</taxon>
        <taxon>Dikarya</taxon>
        <taxon>Basidiomycota</taxon>
        <taxon>Pucciniomycotina</taxon>
        <taxon>Pucciniomycetes</taxon>
        <taxon>Pucciniales</taxon>
        <taxon>Melampsoraceae</taxon>
        <taxon>Melampsora</taxon>
    </lineage>
</organism>
<name>F4S4E4_MELLP</name>
<dbReference type="VEuPathDB" id="FungiDB:MELLADRAFT_111801"/>
<protein>
    <submittedName>
        <fullName evidence="1">Uncharacterized protein</fullName>
    </submittedName>
</protein>
<evidence type="ECO:0000313" key="1">
    <source>
        <dbReference type="EMBL" id="EGG00483.1"/>
    </source>
</evidence>
<dbReference type="AlphaFoldDB" id="F4S4E4"/>
<reference evidence="2" key="1">
    <citation type="journal article" date="2011" name="Proc. Natl. Acad. Sci. U.S.A.">
        <title>Obligate biotrophy features unraveled by the genomic analysis of rust fungi.</title>
        <authorList>
            <person name="Duplessis S."/>
            <person name="Cuomo C.A."/>
            <person name="Lin Y.-C."/>
            <person name="Aerts A."/>
            <person name="Tisserant E."/>
            <person name="Veneault-Fourrey C."/>
            <person name="Joly D.L."/>
            <person name="Hacquard S."/>
            <person name="Amselem J."/>
            <person name="Cantarel B.L."/>
            <person name="Chiu R."/>
            <person name="Coutinho P.M."/>
            <person name="Feau N."/>
            <person name="Field M."/>
            <person name="Frey P."/>
            <person name="Gelhaye E."/>
            <person name="Goldberg J."/>
            <person name="Grabherr M.G."/>
            <person name="Kodira C.D."/>
            <person name="Kohler A."/>
            <person name="Kuees U."/>
            <person name="Lindquist E.A."/>
            <person name="Lucas S.M."/>
            <person name="Mago R."/>
            <person name="Mauceli E."/>
            <person name="Morin E."/>
            <person name="Murat C."/>
            <person name="Pangilinan J.L."/>
            <person name="Park R."/>
            <person name="Pearson M."/>
            <person name="Quesneville H."/>
            <person name="Rouhier N."/>
            <person name="Sakthikumar S."/>
            <person name="Salamov A.A."/>
            <person name="Schmutz J."/>
            <person name="Selles B."/>
            <person name="Shapiro H."/>
            <person name="Tanguay P."/>
            <person name="Tuskan G.A."/>
            <person name="Henrissat B."/>
            <person name="Van de Peer Y."/>
            <person name="Rouze P."/>
            <person name="Ellis J.G."/>
            <person name="Dodds P.N."/>
            <person name="Schein J.E."/>
            <person name="Zhong S."/>
            <person name="Hamelin R.C."/>
            <person name="Grigoriev I.V."/>
            <person name="Szabo L.J."/>
            <person name="Martin F."/>
        </authorList>
    </citation>
    <scope>NUCLEOTIDE SEQUENCE [LARGE SCALE GENOMIC DNA]</scope>
    <source>
        <strain evidence="2">98AG31 / pathotype 3-4-7</strain>
    </source>
</reference>
<proteinExistence type="predicted"/>
<dbReference type="Proteomes" id="UP000001072">
    <property type="component" value="Unassembled WGS sequence"/>
</dbReference>